<dbReference type="InterPro" id="IPR001273">
    <property type="entry name" value="ArAA_hydroxylase"/>
</dbReference>
<dbReference type="PANTHER" id="PTHR11473:SF24">
    <property type="entry name" value="PHENYLALANINE-4-HYDROXYLASE"/>
    <property type="match status" value="1"/>
</dbReference>
<dbReference type="PANTHER" id="PTHR11473">
    <property type="entry name" value="AROMATIC AMINO ACID HYDROXYLASE"/>
    <property type="match status" value="1"/>
</dbReference>
<dbReference type="GO" id="GO:0009072">
    <property type="term" value="P:aromatic amino acid metabolic process"/>
    <property type="evidence" value="ECO:0007669"/>
    <property type="project" value="InterPro"/>
</dbReference>
<keyword evidence="4" id="KW-0560">Oxidoreductase</keyword>
<evidence type="ECO:0000256" key="6">
    <source>
        <dbReference type="ARBA" id="ARBA00023033"/>
    </source>
</evidence>
<evidence type="ECO:0000313" key="8">
    <source>
        <dbReference type="EMBL" id="SVC42760.1"/>
    </source>
</evidence>
<dbReference type="GO" id="GO:0016714">
    <property type="term" value="F:oxidoreductase activity, acting on paired donors, with incorporation or reduction of molecular oxygen, reduced pteridine as one donor, and incorporation of one atom of oxygen"/>
    <property type="evidence" value="ECO:0007669"/>
    <property type="project" value="InterPro"/>
</dbReference>
<organism evidence="8">
    <name type="scientific">marine metagenome</name>
    <dbReference type="NCBI Taxonomy" id="408172"/>
    <lineage>
        <taxon>unclassified sequences</taxon>
        <taxon>metagenomes</taxon>
        <taxon>ecological metagenomes</taxon>
    </lineage>
</organism>
<evidence type="ECO:0000256" key="5">
    <source>
        <dbReference type="ARBA" id="ARBA00023004"/>
    </source>
</evidence>
<evidence type="ECO:0000256" key="1">
    <source>
        <dbReference type="ARBA" id="ARBA00001954"/>
    </source>
</evidence>
<dbReference type="InterPro" id="IPR036329">
    <property type="entry name" value="Aro-AA_hydroxylase_C_sf"/>
</dbReference>
<evidence type="ECO:0000256" key="3">
    <source>
        <dbReference type="ARBA" id="ARBA00022723"/>
    </source>
</evidence>
<dbReference type="PROSITE" id="PS51410">
    <property type="entry name" value="BH4_AAA_HYDROXYL_2"/>
    <property type="match status" value="1"/>
</dbReference>
<accession>A0A382M1V4</accession>
<evidence type="ECO:0000256" key="2">
    <source>
        <dbReference type="ARBA" id="ARBA00009712"/>
    </source>
</evidence>
<dbReference type="EMBL" id="UINC01090638">
    <property type="protein sequence ID" value="SVC42760.1"/>
    <property type="molecule type" value="Genomic_DNA"/>
</dbReference>
<dbReference type="SUPFAM" id="SSF56534">
    <property type="entry name" value="Aromatic aminoacid monoxygenases, catalytic and oligomerization domains"/>
    <property type="match status" value="1"/>
</dbReference>
<proteinExistence type="inferred from homology"/>
<evidence type="ECO:0000256" key="4">
    <source>
        <dbReference type="ARBA" id="ARBA00023002"/>
    </source>
</evidence>
<dbReference type="Gene3D" id="1.10.800.10">
    <property type="entry name" value="Aromatic amino acid hydroxylase"/>
    <property type="match status" value="1"/>
</dbReference>
<dbReference type="PRINTS" id="PR00372">
    <property type="entry name" value="FYWHYDRXLASE"/>
</dbReference>
<comment type="cofactor">
    <cofactor evidence="1">
        <name>Fe(2+)</name>
        <dbReference type="ChEBI" id="CHEBI:29033"/>
    </cofactor>
</comment>
<keyword evidence="6" id="KW-0503">Monooxygenase</keyword>
<dbReference type="InterPro" id="IPR036951">
    <property type="entry name" value="ArAA_hydroxylase_sf"/>
</dbReference>
<dbReference type="InterPro" id="IPR019774">
    <property type="entry name" value="Aromatic-AA_hydroxylase_C"/>
</dbReference>
<sequence>MNMSTKKRKLTAKLEKRKRTWNHLSMGYNMDHRVPIDDGQAELNLGESRKIIVELDQDHPGFRDVVYRERRNQIAQIAYEHQPGKPVPDAPYTPEENKLWSTILDVLKPIHEKCACREYLEYWDKINFPKDRIPQMKEVTTRLTSLGGFRFEPVPGLVLPKIFLTELKRDVMLVTQYIRHYSQPAFTPEPDVVHEIVGHGAMLVEPNFVALNRLFGKVADSVDKTVIEKLIRLYWWSIEFGLVKENNKPKAIGAGLLSSIGELGSIAEHPHRPFDPEVMVQTDFDPTTTQPFYFCAESSEVAISTLVEYLTGCLK</sequence>
<keyword evidence="3" id="KW-0479">Metal-binding</keyword>
<keyword evidence="5" id="KW-0408">Iron</keyword>
<protein>
    <recommendedName>
        <fullName evidence="7">Biopterin-dependent aromatic amino acid hydroxylase family profile domain-containing protein</fullName>
    </recommendedName>
</protein>
<dbReference type="GO" id="GO:0005506">
    <property type="term" value="F:iron ion binding"/>
    <property type="evidence" value="ECO:0007669"/>
    <property type="project" value="InterPro"/>
</dbReference>
<feature type="domain" description="Biopterin-dependent aromatic amino acid hydroxylase family profile" evidence="7">
    <location>
        <begin position="19"/>
        <end position="315"/>
    </location>
</feature>
<reference evidence="8" key="1">
    <citation type="submission" date="2018-05" db="EMBL/GenBank/DDBJ databases">
        <authorList>
            <person name="Lanie J.A."/>
            <person name="Ng W.-L."/>
            <person name="Kazmierczak K.M."/>
            <person name="Andrzejewski T.M."/>
            <person name="Davidsen T.M."/>
            <person name="Wayne K.J."/>
            <person name="Tettelin H."/>
            <person name="Glass J.I."/>
            <person name="Rusch D."/>
            <person name="Podicherti R."/>
            <person name="Tsui H.-C.T."/>
            <person name="Winkler M.E."/>
        </authorList>
    </citation>
    <scope>NUCLEOTIDE SEQUENCE</scope>
</reference>
<name>A0A382M1V4_9ZZZZ</name>
<dbReference type="Pfam" id="PF00351">
    <property type="entry name" value="Biopterin_H"/>
    <property type="match status" value="1"/>
</dbReference>
<evidence type="ECO:0000259" key="7">
    <source>
        <dbReference type="PROSITE" id="PS51410"/>
    </source>
</evidence>
<comment type="similarity">
    <text evidence="2">Belongs to the biopterin-dependent aromatic amino acid hydroxylase family.</text>
</comment>
<gene>
    <name evidence="8" type="ORF">METZ01_LOCUS295614</name>
</gene>
<dbReference type="AlphaFoldDB" id="A0A382M1V4"/>